<evidence type="ECO:0000313" key="2">
    <source>
        <dbReference type="EMBL" id="KAK1345710.1"/>
    </source>
</evidence>
<evidence type="ECO:0000313" key="3">
    <source>
        <dbReference type="Proteomes" id="UP001177744"/>
    </source>
</evidence>
<gene>
    <name evidence="2" type="ORF">QTO34_008174</name>
</gene>
<feature type="region of interest" description="Disordered" evidence="1">
    <location>
        <begin position="118"/>
        <end position="272"/>
    </location>
</feature>
<dbReference type="EMBL" id="JAULJE010000002">
    <property type="protein sequence ID" value="KAK1345710.1"/>
    <property type="molecule type" value="Genomic_DNA"/>
</dbReference>
<protein>
    <submittedName>
        <fullName evidence="2">Uncharacterized protein</fullName>
    </submittedName>
</protein>
<dbReference type="AlphaFoldDB" id="A0AA40IB27"/>
<keyword evidence="3" id="KW-1185">Reference proteome</keyword>
<accession>A0AA40IB27</accession>
<reference evidence="2" key="1">
    <citation type="submission" date="2023-06" db="EMBL/GenBank/DDBJ databases">
        <title>Reference genome for the Northern bat (Eptesicus nilssonii), a most northern bat species.</title>
        <authorList>
            <person name="Laine V.N."/>
            <person name="Pulliainen A.T."/>
            <person name="Lilley T.M."/>
        </authorList>
    </citation>
    <scope>NUCLEOTIDE SEQUENCE</scope>
    <source>
        <strain evidence="2">BLF_Eptnil</strain>
        <tissue evidence="2">Kidney</tissue>
    </source>
</reference>
<feature type="non-terminal residue" evidence="2">
    <location>
        <position position="272"/>
    </location>
</feature>
<feature type="compositionally biased region" description="Basic residues" evidence="1">
    <location>
        <begin position="227"/>
        <end position="245"/>
    </location>
</feature>
<dbReference type="Gene3D" id="1.10.340.70">
    <property type="match status" value="1"/>
</dbReference>
<feature type="compositionally biased region" description="Basic and acidic residues" evidence="1">
    <location>
        <begin position="246"/>
        <end position="259"/>
    </location>
</feature>
<dbReference type="Proteomes" id="UP001177744">
    <property type="component" value="Unassembled WGS sequence"/>
</dbReference>
<organism evidence="2 3">
    <name type="scientific">Cnephaeus nilssonii</name>
    <name type="common">Northern bat</name>
    <name type="synonym">Eptesicus nilssonii</name>
    <dbReference type="NCBI Taxonomy" id="3371016"/>
    <lineage>
        <taxon>Eukaryota</taxon>
        <taxon>Metazoa</taxon>
        <taxon>Chordata</taxon>
        <taxon>Craniata</taxon>
        <taxon>Vertebrata</taxon>
        <taxon>Euteleostomi</taxon>
        <taxon>Mammalia</taxon>
        <taxon>Eutheria</taxon>
        <taxon>Laurasiatheria</taxon>
        <taxon>Chiroptera</taxon>
        <taxon>Yangochiroptera</taxon>
        <taxon>Vespertilionidae</taxon>
        <taxon>Cnephaeus</taxon>
    </lineage>
</organism>
<sequence>MEYEKRIWQQKGGTFDPDRQIWLGPNQKPILPVGAQLPVLQHVHELTHWGPEKMISRSKQYYWKPSPTVAHKVINTCEEGRGGALLSQKPGSRLASAAVVVGASPDSVEALWRGGGSVERSQELQKGAKLQRSKQAVGRRREERRRGRGRRKLSRRAGGEGVEQAGLGEKGRGQGRREERRRGRGRRKQSGLAEKLEKQGGCGEGGAGEKGGAEAGSGEEGRGAGLGRRKAAGRQRGGGKKGGRRRGQEEEGGGWREVEAGGGGDRGAGDKG</sequence>
<feature type="compositionally biased region" description="Basic and acidic residues" evidence="1">
    <location>
        <begin position="169"/>
        <end position="181"/>
    </location>
</feature>
<feature type="compositionally biased region" description="Gly residues" evidence="1">
    <location>
        <begin position="200"/>
        <end position="215"/>
    </location>
</feature>
<feature type="compositionally biased region" description="Basic residues" evidence="1">
    <location>
        <begin position="146"/>
        <end position="155"/>
    </location>
</feature>
<proteinExistence type="predicted"/>
<comment type="caution">
    <text evidence="2">The sequence shown here is derived from an EMBL/GenBank/DDBJ whole genome shotgun (WGS) entry which is preliminary data.</text>
</comment>
<name>A0AA40IB27_CNENI</name>
<evidence type="ECO:0000256" key="1">
    <source>
        <dbReference type="SAM" id="MobiDB-lite"/>
    </source>
</evidence>